<evidence type="ECO:0000313" key="2">
    <source>
        <dbReference type="Proteomes" id="UP000824120"/>
    </source>
</evidence>
<gene>
    <name evidence="1" type="ORF">H5410_039805</name>
</gene>
<reference evidence="1 2" key="1">
    <citation type="submission" date="2020-09" db="EMBL/GenBank/DDBJ databases">
        <title>De no assembly of potato wild relative species, Solanum commersonii.</title>
        <authorList>
            <person name="Cho K."/>
        </authorList>
    </citation>
    <scope>NUCLEOTIDE SEQUENCE [LARGE SCALE GENOMIC DNA]</scope>
    <source>
        <strain evidence="1">LZ3.2</strain>
        <tissue evidence="1">Leaf</tissue>
    </source>
</reference>
<comment type="caution">
    <text evidence="1">The sequence shown here is derived from an EMBL/GenBank/DDBJ whole genome shotgun (WGS) entry which is preliminary data.</text>
</comment>
<organism evidence="1 2">
    <name type="scientific">Solanum commersonii</name>
    <name type="common">Commerson's wild potato</name>
    <name type="synonym">Commerson's nightshade</name>
    <dbReference type="NCBI Taxonomy" id="4109"/>
    <lineage>
        <taxon>Eukaryota</taxon>
        <taxon>Viridiplantae</taxon>
        <taxon>Streptophyta</taxon>
        <taxon>Embryophyta</taxon>
        <taxon>Tracheophyta</taxon>
        <taxon>Spermatophyta</taxon>
        <taxon>Magnoliopsida</taxon>
        <taxon>eudicotyledons</taxon>
        <taxon>Gunneridae</taxon>
        <taxon>Pentapetalae</taxon>
        <taxon>asterids</taxon>
        <taxon>lamiids</taxon>
        <taxon>Solanales</taxon>
        <taxon>Solanaceae</taxon>
        <taxon>Solanoideae</taxon>
        <taxon>Solaneae</taxon>
        <taxon>Solanum</taxon>
    </lineage>
</organism>
<name>A0A9J5XM07_SOLCO</name>
<evidence type="ECO:0000313" key="1">
    <source>
        <dbReference type="EMBL" id="KAG5589291.1"/>
    </source>
</evidence>
<protein>
    <submittedName>
        <fullName evidence="1">Uncharacterized protein</fullName>
    </submittedName>
</protein>
<accession>A0A9J5XM07</accession>
<dbReference type="EMBL" id="JACXVP010000008">
    <property type="protein sequence ID" value="KAG5589291.1"/>
    <property type="molecule type" value="Genomic_DNA"/>
</dbReference>
<dbReference type="AlphaFoldDB" id="A0A9J5XM07"/>
<sequence>MEATVQEEEIYELRFHSDVTDNFLSNLIFEAHNSFKKILLESNVYSSNVRTGTCTKVENIHISYINISLMLFTLKRSEKNSNILYTYIINLFTNKLN</sequence>
<keyword evidence="2" id="KW-1185">Reference proteome</keyword>
<proteinExistence type="predicted"/>
<dbReference type="Proteomes" id="UP000824120">
    <property type="component" value="Chromosome 8"/>
</dbReference>